<evidence type="ECO:0000256" key="4">
    <source>
        <dbReference type="ARBA" id="ARBA00023136"/>
    </source>
</evidence>
<dbReference type="PROSITE" id="PS00216">
    <property type="entry name" value="SUGAR_TRANSPORT_1"/>
    <property type="match status" value="1"/>
</dbReference>
<evidence type="ECO:0000313" key="8">
    <source>
        <dbReference type="Proteomes" id="UP001597083"/>
    </source>
</evidence>
<feature type="transmembrane region" description="Helical" evidence="5">
    <location>
        <begin position="370"/>
        <end position="393"/>
    </location>
</feature>
<evidence type="ECO:0000313" key="7">
    <source>
        <dbReference type="EMBL" id="MFD0856346.1"/>
    </source>
</evidence>
<comment type="caution">
    <text evidence="7">The sequence shown here is derived from an EMBL/GenBank/DDBJ whole genome shotgun (WGS) entry which is preliminary data.</text>
</comment>
<evidence type="ECO:0000259" key="6">
    <source>
        <dbReference type="PROSITE" id="PS50850"/>
    </source>
</evidence>
<reference evidence="8" key="1">
    <citation type="journal article" date="2019" name="Int. J. Syst. Evol. Microbiol.">
        <title>The Global Catalogue of Microorganisms (GCM) 10K type strain sequencing project: providing services to taxonomists for standard genome sequencing and annotation.</title>
        <authorList>
            <consortium name="The Broad Institute Genomics Platform"/>
            <consortium name="The Broad Institute Genome Sequencing Center for Infectious Disease"/>
            <person name="Wu L."/>
            <person name="Ma J."/>
        </authorList>
    </citation>
    <scope>NUCLEOTIDE SEQUENCE [LARGE SCALE GENOMIC DNA]</scope>
    <source>
        <strain evidence="8">JCM 31696</strain>
    </source>
</reference>
<feature type="domain" description="Major facilitator superfamily (MFS) profile" evidence="6">
    <location>
        <begin position="8"/>
        <end position="424"/>
    </location>
</feature>
<dbReference type="InterPro" id="IPR005829">
    <property type="entry name" value="Sugar_transporter_CS"/>
</dbReference>
<dbReference type="Proteomes" id="UP001597083">
    <property type="component" value="Unassembled WGS sequence"/>
</dbReference>
<accession>A0ABW3CPP2</accession>
<dbReference type="CDD" id="cd06174">
    <property type="entry name" value="MFS"/>
    <property type="match status" value="1"/>
</dbReference>
<protein>
    <submittedName>
        <fullName evidence="7">MFS transporter</fullName>
    </submittedName>
</protein>
<keyword evidence="3 5" id="KW-1133">Transmembrane helix</keyword>
<feature type="transmembrane region" description="Helical" evidence="5">
    <location>
        <begin position="307"/>
        <end position="326"/>
    </location>
</feature>
<dbReference type="PROSITE" id="PS00872">
    <property type="entry name" value="NA_GALACTOSIDE_SYMP"/>
    <property type="match status" value="1"/>
</dbReference>
<evidence type="ECO:0000256" key="5">
    <source>
        <dbReference type="SAM" id="Phobius"/>
    </source>
</evidence>
<feature type="transmembrane region" description="Helical" evidence="5">
    <location>
        <begin position="137"/>
        <end position="158"/>
    </location>
</feature>
<feature type="transmembrane region" description="Helical" evidence="5">
    <location>
        <begin position="338"/>
        <end position="358"/>
    </location>
</feature>
<feature type="transmembrane region" description="Helical" evidence="5">
    <location>
        <begin position="44"/>
        <end position="66"/>
    </location>
</feature>
<dbReference type="PANTHER" id="PTHR23528">
    <property type="match status" value="1"/>
</dbReference>
<gene>
    <name evidence="7" type="ORF">ACFQ07_29165</name>
</gene>
<dbReference type="Pfam" id="PF07690">
    <property type="entry name" value="MFS_1"/>
    <property type="match status" value="1"/>
</dbReference>
<organism evidence="7 8">
    <name type="scientific">Actinomadura adrarensis</name>
    <dbReference type="NCBI Taxonomy" id="1819600"/>
    <lineage>
        <taxon>Bacteria</taxon>
        <taxon>Bacillati</taxon>
        <taxon>Actinomycetota</taxon>
        <taxon>Actinomycetes</taxon>
        <taxon>Streptosporangiales</taxon>
        <taxon>Thermomonosporaceae</taxon>
        <taxon>Actinomadura</taxon>
    </lineage>
</organism>
<dbReference type="SUPFAM" id="SSF103473">
    <property type="entry name" value="MFS general substrate transporter"/>
    <property type="match status" value="1"/>
</dbReference>
<dbReference type="InterPro" id="IPR036259">
    <property type="entry name" value="MFS_trans_sf"/>
</dbReference>
<sequence length="424" mass="44610">MSRGFIVLYILALLGTYLAVMTPLLVSLAVHLEHIDPARKETNLGLVIGVGTFVNIAVGPIIGRLSDLTACRWGRRRPWMVAGMPVLIVGILVIAGAGSAGMVLAGYAISQIGISCIMTSLLAILPDQVPEEQRGMVSGFVGFTAQIAGVLGFQAANALDASPYLMFGVPAALCCVLVLTAVFVLPDPLPDTALDAVPDSAADTVPPPVAVRGRRRSVDLPAILRTFVFDPRRHPDLGWTWAGRFLMQFSLMFLSTYQLYFLTDHLDYELEDVTGLLAISGGVGLLMTAGGAVLSGLLSDRLGRRKVFVYAAGALFMVGFLLVASAPSFLQVFLGSQFILLGAGVFGAVDLAIVTDVIPDRDTEAARYMSIFGIASALPQSVAPAVAPAILAMGGGQNYPLLFTVGAVIAVVAGLTVRPIRGVR</sequence>
<comment type="subcellular location">
    <subcellularLocation>
        <location evidence="1">Cell membrane</location>
        <topology evidence="1">Multi-pass membrane protein</topology>
    </subcellularLocation>
</comment>
<dbReference type="Gene3D" id="1.20.1250.20">
    <property type="entry name" value="MFS general substrate transporter like domains"/>
    <property type="match status" value="2"/>
</dbReference>
<proteinExistence type="predicted"/>
<dbReference type="PANTHER" id="PTHR23528:SF1">
    <property type="entry name" value="MAJOR FACILITATOR SUPERFAMILY (MFS) PROFILE DOMAIN-CONTAINING PROTEIN"/>
    <property type="match status" value="1"/>
</dbReference>
<keyword evidence="4 5" id="KW-0472">Membrane</keyword>
<dbReference type="InterPro" id="IPR020846">
    <property type="entry name" value="MFS_dom"/>
</dbReference>
<keyword evidence="2 5" id="KW-0812">Transmembrane</keyword>
<name>A0ABW3CPP2_9ACTN</name>
<evidence type="ECO:0000256" key="1">
    <source>
        <dbReference type="ARBA" id="ARBA00004651"/>
    </source>
</evidence>
<feature type="transmembrane region" description="Helical" evidence="5">
    <location>
        <begin position="7"/>
        <end position="32"/>
    </location>
</feature>
<keyword evidence="8" id="KW-1185">Reference proteome</keyword>
<feature type="transmembrane region" description="Helical" evidence="5">
    <location>
        <begin position="241"/>
        <end position="261"/>
    </location>
</feature>
<feature type="transmembrane region" description="Helical" evidence="5">
    <location>
        <begin position="164"/>
        <end position="185"/>
    </location>
</feature>
<feature type="transmembrane region" description="Helical" evidence="5">
    <location>
        <begin position="78"/>
        <end position="98"/>
    </location>
</feature>
<evidence type="ECO:0000256" key="2">
    <source>
        <dbReference type="ARBA" id="ARBA00022692"/>
    </source>
</evidence>
<feature type="transmembrane region" description="Helical" evidence="5">
    <location>
        <begin position="273"/>
        <end position="295"/>
    </location>
</feature>
<evidence type="ECO:0000256" key="3">
    <source>
        <dbReference type="ARBA" id="ARBA00022989"/>
    </source>
</evidence>
<dbReference type="InterPro" id="IPR011701">
    <property type="entry name" value="MFS"/>
</dbReference>
<dbReference type="PROSITE" id="PS50850">
    <property type="entry name" value="MFS"/>
    <property type="match status" value="1"/>
</dbReference>
<feature type="transmembrane region" description="Helical" evidence="5">
    <location>
        <begin position="399"/>
        <end position="417"/>
    </location>
</feature>
<feature type="transmembrane region" description="Helical" evidence="5">
    <location>
        <begin position="104"/>
        <end position="125"/>
    </location>
</feature>
<dbReference type="EMBL" id="JBHTIR010004074">
    <property type="protein sequence ID" value="MFD0856346.1"/>
    <property type="molecule type" value="Genomic_DNA"/>
</dbReference>
<dbReference type="InterPro" id="IPR018043">
    <property type="entry name" value="Na/Gal_symport_CS"/>
</dbReference>